<dbReference type="Pfam" id="PF13359">
    <property type="entry name" value="DDE_Tnp_4"/>
    <property type="match status" value="1"/>
</dbReference>
<evidence type="ECO:0000259" key="3">
    <source>
        <dbReference type="Pfam" id="PF13359"/>
    </source>
</evidence>
<keyword evidence="2" id="KW-0479">Metal-binding</keyword>
<name>A0ABQ9HYE1_9NEOP</name>
<evidence type="ECO:0000313" key="5">
    <source>
        <dbReference type="Proteomes" id="UP001159363"/>
    </source>
</evidence>
<proteinExistence type="predicted"/>
<accession>A0ABQ9HYE1</accession>
<comment type="cofactor">
    <cofactor evidence="1">
        <name>a divalent metal cation</name>
        <dbReference type="ChEBI" id="CHEBI:60240"/>
    </cofactor>
</comment>
<evidence type="ECO:0000256" key="2">
    <source>
        <dbReference type="ARBA" id="ARBA00022723"/>
    </source>
</evidence>
<comment type="caution">
    <text evidence="4">The sequence shown here is derived from an EMBL/GenBank/DDBJ whole genome shotgun (WGS) entry which is preliminary data.</text>
</comment>
<dbReference type="EMBL" id="JARBHB010000003">
    <property type="protein sequence ID" value="KAJ8889104.1"/>
    <property type="molecule type" value="Genomic_DNA"/>
</dbReference>
<protein>
    <recommendedName>
        <fullName evidence="3">DDE Tnp4 domain-containing protein</fullName>
    </recommendedName>
</protein>
<reference evidence="4 5" key="1">
    <citation type="submission" date="2023-02" db="EMBL/GenBank/DDBJ databases">
        <title>LHISI_Scaffold_Assembly.</title>
        <authorList>
            <person name="Stuart O.P."/>
            <person name="Cleave R."/>
            <person name="Magrath M.J.L."/>
            <person name="Mikheyev A.S."/>
        </authorList>
    </citation>
    <scope>NUCLEOTIDE SEQUENCE [LARGE SCALE GENOMIC DNA]</scope>
    <source>
        <strain evidence="4">Daus_M_001</strain>
        <tissue evidence="4">Leg muscle</tissue>
    </source>
</reference>
<evidence type="ECO:0000256" key="1">
    <source>
        <dbReference type="ARBA" id="ARBA00001968"/>
    </source>
</evidence>
<dbReference type="InterPro" id="IPR027806">
    <property type="entry name" value="HARBI1_dom"/>
</dbReference>
<dbReference type="Proteomes" id="UP001159363">
    <property type="component" value="Chromosome 3"/>
</dbReference>
<gene>
    <name evidence="4" type="ORF">PR048_008598</name>
</gene>
<sequence length="258" mass="29119">MHHCIKRTHGSGSVFSESEIVSLLRNMKAAIALLLEEGADDEVVVLACSMEEDIGIFRWRDQEGCFNVVQTEIFNTILSFIKEGITKSQYNRVKQPISPEQKLCLTLRFMAAGENCHSLAFQFRICVIKDILRSISSKMLHFVIPPPNQDAIKHASIRFHRKWNYPYCCGSIDGKHVRIIRPERSGSLFYNYKELFSVVLLALVDDHYKFLVIDVGSYDKECDTGIFIKSALGKSISDGTFNFPDPAALPGTDTVMTS</sequence>
<organism evidence="4 5">
    <name type="scientific">Dryococelus australis</name>
    <dbReference type="NCBI Taxonomy" id="614101"/>
    <lineage>
        <taxon>Eukaryota</taxon>
        <taxon>Metazoa</taxon>
        <taxon>Ecdysozoa</taxon>
        <taxon>Arthropoda</taxon>
        <taxon>Hexapoda</taxon>
        <taxon>Insecta</taxon>
        <taxon>Pterygota</taxon>
        <taxon>Neoptera</taxon>
        <taxon>Polyneoptera</taxon>
        <taxon>Phasmatodea</taxon>
        <taxon>Verophasmatodea</taxon>
        <taxon>Anareolatae</taxon>
        <taxon>Phasmatidae</taxon>
        <taxon>Eurycanthinae</taxon>
        <taxon>Dryococelus</taxon>
    </lineage>
</organism>
<evidence type="ECO:0000313" key="4">
    <source>
        <dbReference type="EMBL" id="KAJ8889104.1"/>
    </source>
</evidence>
<feature type="domain" description="DDE Tnp4" evidence="3">
    <location>
        <begin position="172"/>
        <end position="239"/>
    </location>
</feature>
<keyword evidence="5" id="KW-1185">Reference proteome</keyword>